<comment type="caution">
    <text evidence="8">The sequence shown here is derived from an EMBL/GenBank/DDBJ whole genome shotgun (WGS) entry which is preliminary data.</text>
</comment>
<dbReference type="GO" id="GO:0071972">
    <property type="term" value="F:peptidoglycan L,D-transpeptidase activity"/>
    <property type="evidence" value="ECO:0007669"/>
    <property type="project" value="TreeGrafter"/>
</dbReference>
<feature type="active site" description="Proton donor/acceptor" evidence="6">
    <location>
        <position position="218"/>
    </location>
</feature>
<dbReference type="GO" id="GO:0016740">
    <property type="term" value="F:transferase activity"/>
    <property type="evidence" value="ECO:0007669"/>
    <property type="project" value="UniProtKB-KW"/>
</dbReference>
<feature type="active site" description="Nucleophile" evidence="6">
    <location>
        <position position="237"/>
    </location>
</feature>
<gene>
    <name evidence="8" type="ORF">A3A97_03180</name>
</gene>
<proteinExistence type="predicted"/>
<evidence type="ECO:0000313" key="8">
    <source>
        <dbReference type="EMBL" id="OHA50550.1"/>
    </source>
</evidence>
<dbReference type="PANTHER" id="PTHR30582:SF2">
    <property type="entry name" value="L,D-TRANSPEPTIDASE YCIB-RELATED"/>
    <property type="match status" value="1"/>
</dbReference>
<dbReference type="Proteomes" id="UP000176951">
    <property type="component" value="Unassembled WGS sequence"/>
</dbReference>
<evidence type="ECO:0000256" key="6">
    <source>
        <dbReference type="PROSITE-ProRule" id="PRU01373"/>
    </source>
</evidence>
<dbReference type="InterPro" id="IPR005490">
    <property type="entry name" value="LD_TPept_cat_dom"/>
</dbReference>
<keyword evidence="5 6" id="KW-0961">Cell wall biogenesis/degradation</keyword>
<dbReference type="GO" id="GO:0018104">
    <property type="term" value="P:peptidoglycan-protein cross-linking"/>
    <property type="evidence" value="ECO:0007669"/>
    <property type="project" value="TreeGrafter"/>
</dbReference>
<dbReference type="InterPro" id="IPR038063">
    <property type="entry name" value="Transpep_catalytic_dom"/>
</dbReference>
<evidence type="ECO:0000256" key="5">
    <source>
        <dbReference type="ARBA" id="ARBA00023316"/>
    </source>
</evidence>
<accession>A0A1G2PQD3</accession>
<dbReference type="Pfam" id="PF03734">
    <property type="entry name" value="YkuD"/>
    <property type="match status" value="1"/>
</dbReference>
<evidence type="ECO:0000313" key="9">
    <source>
        <dbReference type="Proteomes" id="UP000176951"/>
    </source>
</evidence>
<comment type="pathway">
    <text evidence="1 6">Cell wall biogenesis; peptidoglycan biosynthesis.</text>
</comment>
<evidence type="ECO:0000256" key="4">
    <source>
        <dbReference type="ARBA" id="ARBA00022984"/>
    </source>
</evidence>
<dbReference type="GO" id="GO:0071555">
    <property type="term" value="P:cell wall organization"/>
    <property type="evidence" value="ECO:0007669"/>
    <property type="project" value="UniProtKB-UniRule"/>
</dbReference>
<evidence type="ECO:0000256" key="3">
    <source>
        <dbReference type="ARBA" id="ARBA00022960"/>
    </source>
</evidence>
<dbReference type="SUPFAM" id="SSF141523">
    <property type="entry name" value="L,D-transpeptidase catalytic domain-like"/>
    <property type="match status" value="1"/>
</dbReference>
<evidence type="ECO:0000256" key="1">
    <source>
        <dbReference type="ARBA" id="ARBA00004752"/>
    </source>
</evidence>
<name>A0A1G2PQD3_9BACT</name>
<dbReference type="EMBL" id="MHSW01000034">
    <property type="protein sequence ID" value="OHA50550.1"/>
    <property type="molecule type" value="Genomic_DNA"/>
</dbReference>
<keyword evidence="2" id="KW-0808">Transferase</keyword>
<dbReference type="CDD" id="cd16913">
    <property type="entry name" value="YkuD_like"/>
    <property type="match status" value="1"/>
</dbReference>
<keyword evidence="4 6" id="KW-0573">Peptidoglycan synthesis</keyword>
<dbReference type="PROSITE" id="PS52029">
    <property type="entry name" value="LD_TPASE"/>
    <property type="match status" value="1"/>
</dbReference>
<dbReference type="GO" id="GO:0005576">
    <property type="term" value="C:extracellular region"/>
    <property type="evidence" value="ECO:0007669"/>
    <property type="project" value="TreeGrafter"/>
</dbReference>
<dbReference type="InterPro" id="IPR050979">
    <property type="entry name" value="LD-transpeptidase"/>
</dbReference>
<dbReference type="GO" id="GO:0008360">
    <property type="term" value="P:regulation of cell shape"/>
    <property type="evidence" value="ECO:0007669"/>
    <property type="project" value="UniProtKB-UniRule"/>
</dbReference>
<evidence type="ECO:0000256" key="2">
    <source>
        <dbReference type="ARBA" id="ARBA00022679"/>
    </source>
</evidence>
<sequence length="411" mass="46101">MNKIVKPTLFLALVGGITAGGLLFSIIAKTPRYTVSIDRTETPEIGDQITVKYPSWISEAVAIKSFKIVPETKGEVIWLADHHELIFLPELGFDPNINYEVKIVSPSLFAAIGPLNKTYTFKVIAVNNSTEISREVYIPQITSGKYIDINLKSMVIALFQDGQIVKTFPVAGKGRPGRGDTPEGKYKVLRKEPKHFSSLSQAWMPWSLNFRSDGYYLHGWPYFKNGKKVSVAYSLGCIRLFDGDDKELYDWAEVGTPVIIHSSTLAAIAAPEASLDDGDLVREGSRHEVYLIKKTGNKKFKRHILTSNIEQWYPHLSPFAGKVKVINDGSLNEYLTSRWIKSDEDPKTIYEIDSAGIKHLVLCNNGSGDCLETWNLYGWDVQEIYIVNNKELNFYPQGESIQLKLSSALSN</sequence>
<reference evidence="8 9" key="1">
    <citation type="journal article" date="2016" name="Nat. Commun.">
        <title>Thousands of microbial genomes shed light on interconnected biogeochemical processes in an aquifer system.</title>
        <authorList>
            <person name="Anantharaman K."/>
            <person name="Brown C.T."/>
            <person name="Hug L.A."/>
            <person name="Sharon I."/>
            <person name="Castelle C.J."/>
            <person name="Probst A.J."/>
            <person name="Thomas B.C."/>
            <person name="Singh A."/>
            <person name="Wilkins M.J."/>
            <person name="Karaoz U."/>
            <person name="Brodie E.L."/>
            <person name="Williams K.H."/>
            <person name="Hubbard S.S."/>
            <person name="Banfield J.F."/>
        </authorList>
    </citation>
    <scope>NUCLEOTIDE SEQUENCE [LARGE SCALE GENOMIC DNA]</scope>
</reference>
<dbReference type="Gene3D" id="2.40.440.10">
    <property type="entry name" value="L,D-transpeptidase catalytic domain-like"/>
    <property type="match status" value="1"/>
</dbReference>
<dbReference type="UniPathway" id="UPA00219"/>
<protein>
    <recommendedName>
        <fullName evidence="7">L,D-TPase catalytic domain-containing protein</fullName>
    </recommendedName>
</protein>
<evidence type="ECO:0000259" key="7">
    <source>
        <dbReference type="PROSITE" id="PS52029"/>
    </source>
</evidence>
<dbReference type="PANTHER" id="PTHR30582">
    <property type="entry name" value="L,D-TRANSPEPTIDASE"/>
    <property type="match status" value="1"/>
</dbReference>
<organism evidence="8 9">
    <name type="scientific">Candidatus Terrybacteria bacterium RIFCSPLOWO2_01_FULL_40_23</name>
    <dbReference type="NCBI Taxonomy" id="1802366"/>
    <lineage>
        <taxon>Bacteria</taxon>
        <taxon>Candidatus Terryibacteriota</taxon>
    </lineage>
</organism>
<keyword evidence="3 6" id="KW-0133">Cell shape</keyword>
<feature type="domain" description="L,D-TPase catalytic" evidence="7">
    <location>
        <begin position="145"/>
        <end position="261"/>
    </location>
</feature>
<dbReference type="AlphaFoldDB" id="A0A1G2PQD3"/>